<keyword evidence="7" id="KW-1185">Reference proteome</keyword>
<keyword evidence="4" id="KW-0175">Coiled coil</keyword>
<dbReference type="PANTHER" id="PTHR19211">
    <property type="entry name" value="ATP-BINDING TRANSPORT PROTEIN-RELATED"/>
    <property type="match status" value="1"/>
</dbReference>
<accession>A0A0D0Q8P2</accession>
<dbReference type="SMART" id="SM00382">
    <property type="entry name" value="AAA"/>
    <property type="match status" value="2"/>
</dbReference>
<keyword evidence="3" id="KW-0067">ATP-binding</keyword>
<organism evidence="6 7">
    <name type="scientific">Wenxinia marina DSM 24838</name>
    <dbReference type="NCBI Taxonomy" id="1123501"/>
    <lineage>
        <taxon>Bacteria</taxon>
        <taxon>Pseudomonadati</taxon>
        <taxon>Pseudomonadota</taxon>
        <taxon>Alphaproteobacteria</taxon>
        <taxon>Rhodobacterales</taxon>
        <taxon>Roseobacteraceae</taxon>
        <taxon>Wenxinia</taxon>
    </lineage>
</organism>
<dbReference type="GO" id="GO:0005524">
    <property type="term" value="F:ATP binding"/>
    <property type="evidence" value="ECO:0007669"/>
    <property type="project" value="UniProtKB-KW"/>
</dbReference>
<evidence type="ECO:0000313" key="7">
    <source>
        <dbReference type="Proteomes" id="UP000035100"/>
    </source>
</evidence>
<dbReference type="GO" id="GO:0016887">
    <property type="term" value="F:ATP hydrolysis activity"/>
    <property type="evidence" value="ECO:0007669"/>
    <property type="project" value="InterPro"/>
</dbReference>
<dbReference type="AlphaFoldDB" id="A0A0D0Q8P2"/>
<dbReference type="PROSITE" id="PS50893">
    <property type="entry name" value="ABC_TRANSPORTER_2"/>
    <property type="match status" value="1"/>
</dbReference>
<protein>
    <submittedName>
        <fullName evidence="6">ATPase component of ABC transporter with duplicated ATPase domain protein</fullName>
    </submittedName>
</protein>
<evidence type="ECO:0000313" key="6">
    <source>
        <dbReference type="EMBL" id="KIQ68722.1"/>
    </source>
</evidence>
<dbReference type="Proteomes" id="UP000035100">
    <property type="component" value="Unassembled WGS sequence"/>
</dbReference>
<evidence type="ECO:0000256" key="1">
    <source>
        <dbReference type="ARBA" id="ARBA00022737"/>
    </source>
</evidence>
<dbReference type="SUPFAM" id="SSF52540">
    <property type="entry name" value="P-loop containing nucleoside triphosphate hydrolases"/>
    <property type="match status" value="2"/>
</dbReference>
<dbReference type="PROSITE" id="PS00211">
    <property type="entry name" value="ABC_TRANSPORTER_1"/>
    <property type="match status" value="1"/>
</dbReference>
<dbReference type="InterPro" id="IPR003439">
    <property type="entry name" value="ABC_transporter-like_ATP-bd"/>
</dbReference>
<name>A0A0D0Q8P2_9RHOB</name>
<dbReference type="eggNOG" id="COG0488">
    <property type="taxonomic scope" value="Bacteria"/>
</dbReference>
<dbReference type="Gene3D" id="3.40.50.300">
    <property type="entry name" value="P-loop containing nucleotide triphosphate hydrolases"/>
    <property type="match status" value="2"/>
</dbReference>
<dbReference type="PATRIC" id="fig|1123501.6.peg.2560"/>
<dbReference type="InterPro" id="IPR050611">
    <property type="entry name" value="ABCF"/>
</dbReference>
<dbReference type="InterPro" id="IPR027417">
    <property type="entry name" value="P-loop_NTPase"/>
</dbReference>
<dbReference type="InterPro" id="IPR017871">
    <property type="entry name" value="ABC_transporter-like_CS"/>
</dbReference>
<dbReference type="RefSeq" id="WP_018301358.1">
    <property type="nucleotide sequence ID" value="NZ_KB902277.1"/>
</dbReference>
<proteinExistence type="predicted"/>
<evidence type="ECO:0000259" key="5">
    <source>
        <dbReference type="PROSITE" id="PS50893"/>
    </source>
</evidence>
<gene>
    <name evidence="6" type="ORF">Wenmar_02447</name>
</gene>
<dbReference type="InterPro" id="IPR003593">
    <property type="entry name" value="AAA+_ATPase"/>
</dbReference>
<dbReference type="STRING" id="1123501.Wenmar_02447"/>
<evidence type="ECO:0000256" key="2">
    <source>
        <dbReference type="ARBA" id="ARBA00022741"/>
    </source>
</evidence>
<dbReference type="PANTHER" id="PTHR19211:SF6">
    <property type="entry name" value="BLL7188 PROTEIN"/>
    <property type="match status" value="1"/>
</dbReference>
<keyword evidence="2" id="KW-0547">Nucleotide-binding</keyword>
<dbReference type="OrthoDB" id="9808609at2"/>
<dbReference type="Pfam" id="PF00005">
    <property type="entry name" value="ABC_tran"/>
    <property type="match status" value="2"/>
</dbReference>
<feature type="domain" description="ABC transporter" evidence="5">
    <location>
        <begin position="4"/>
        <end position="229"/>
    </location>
</feature>
<evidence type="ECO:0000256" key="3">
    <source>
        <dbReference type="ARBA" id="ARBA00022840"/>
    </source>
</evidence>
<comment type="caution">
    <text evidence="6">The sequence shown here is derived from an EMBL/GenBank/DDBJ whole genome shotgun (WGS) entry which is preliminary data.</text>
</comment>
<keyword evidence="1" id="KW-0677">Repeat</keyword>
<dbReference type="EMBL" id="AONG01000012">
    <property type="protein sequence ID" value="KIQ68722.1"/>
    <property type="molecule type" value="Genomic_DNA"/>
</dbReference>
<evidence type="ECO:0000256" key="4">
    <source>
        <dbReference type="SAM" id="Coils"/>
    </source>
</evidence>
<sequence length="531" mass="54609">MSALILSDLTVRRPDGSPLFAPVTVSLPPGLTGLVGRNGCGKTTLLDAIAGRIPHEGTARAPGALRRLEQAPDPGLRIVDLFGQGRAWDALGRAEAGAFDDADEIDWTLAERIVAALSRMDLAAPPDARVGELSGGEARRAALAAVTFDAPAAILLDEPTNDLDADGQAAVARMLEGFGGVALVASHDRALLERADRIAELSPEGVTLTGGGWSDWIAARAAAAERAEAELDRARDARAAAGAAAEARAQAAAGRGRQGRRLRASGSHGKMLMDMQKQRAENTASGASRLDARAIEAADARLARAEGAIRPAVALRFDAAAAPLPEGRTVLQLSAAEAERGGRRYGPVDLTVTGPERLRIAGPNGAGKSTLLAMISGALPLTRGTCRVTPGRASLDQALAAPDPAVPLVAAYLARHPAATEQGARAALARAGFRGPAGDRAAATLSGGERLRLGLALVLGAPEPPELLILDEPTNHLDLEALELLETGLAGFGGALILVTHDEAFAAALRPTRTLVATPVDDCHVAFTEAG</sequence>
<feature type="coiled-coil region" evidence="4">
    <location>
        <begin position="217"/>
        <end position="244"/>
    </location>
</feature>
<reference evidence="6 7" key="1">
    <citation type="submission" date="2013-01" db="EMBL/GenBank/DDBJ databases">
        <authorList>
            <person name="Fiebig A."/>
            <person name="Goeker M."/>
            <person name="Klenk H.-P.P."/>
        </authorList>
    </citation>
    <scope>NUCLEOTIDE SEQUENCE [LARGE SCALE GENOMIC DNA]</scope>
    <source>
        <strain evidence="6 7">DSM 24838</strain>
    </source>
</reference>